<keyword evidence="2" id="KW-1185">Reference proteome</keyword>
<dbReference type="OrthoDB" id="5189174at2"/>
<sequence length="210" mass="20896">MVLRQPCLRGRPLSTGQGHWIGAAPSPEFAGGTAAHADAACLAALDGAGLAAELVCTHTDRAARVAALTLSARLAEPPDDRHLADLARRLGGAAVRPGAAEAASGAASGAEAAARAAASARAGEDGRCVRFPGQDALTGVVAAGRIAAESAIDRVAGVGVAVHPDALVDTRDFLRPVFRGGALVLLVEPAAGGLLRPAEIEHPHACCGGH</sequence>
<dbReference type="EMBL" id="PVZC01000004">
    <property type="protein sequence ID" value="PRX98686.1"/>
    <property type="molecule type" value="Genomic_DNA"/>
</dbReference>
<name>A0A2T0Q4F6_9ACTN</name>
<dbReference type="Proteomes" id="UP000237846">
    <property type="component" value="Unassembled WGS sequence"/>
</dbReference>
<protein>
    <submittedName>
        <fullName evidence="1">Uncharacterized protein</fullName>
    </submittedName>
</protein>
<organism evidence="1 2">
    <name type="scientific">Allonocardiopsis opalescens</name>
    <dbReference type="NCBI Taxonomy" id="1144618"/>
    <lineage>
        <taxon>Bacteria</taxon>
        <taxon>Bacillati</taxon>
        <taxon>Actinomycetota</taxon>
        <taxon>Actinomycetes</taxon>
        <taxon>Streptosporangiales</taxon>
        <taxon>Allonocardiopsis</taxon>
    </lineage>
</organism>
<dbReference type="AlphaFoldDB" id="A0A2T0Q4F6"/>
<comment type="caution">
    <text evidence="1">The sequence shown here is derived from an EMBL/GenBank/DDBJ whole genome shotgun (WGS) entry which is preliminary data.</text>
</comment>
<gene>
    <name evidence="1" type="ORF">CLV72_104265</name>
</gene>
<proteinExistence type="predicted"/>
<reference evidence="1 2" key="1">
    <citation type="submission" date="2018-03" db="EMBL/GenBank/DDBJ databases">
        <title>Genomic Encyclopedia of Archaeal and Bacterial Type Strains, Phase II (KMG-II): from individual species to whole genera.</title>
        <authorList>
            <person name="Goeker M."/>
        </authorList>
    </citation>
    <scope>NUCLEOTIDE SEQUENCE [LARGE SCALE GENOMIC DNA]</scope>
    <source>
        <strain evidence="1 2">DSM 45601</strain>
    </source>
</reference>
<evidence type="ECO:0000313" key="1">
    <source>
        <dbReference type="EMBL" id="PRX98686.1"/>
    </source>
</evidence>
<evidence type="ECO:0000313" key="2">
    <source>
        <dbReference type="Proteomes" id="UP000237846"/>
    </source>
</evidence>
<dbReference type="RefSeq" id="WP_106246056.1">
    <property type="nucleotide sequence ID" value="NZ_PVZC01000004.1"/>
</dbReference>
<accession>A0A2T0Q4F6</accession>